<protein>
    <submittedName>
        <fullName evidence="1">Uncharacterized protein</fullName>
    </submittedName>
</protein>
<comment type="caution">
    <text evidence="1">The sequence shown here is derived from an EMBL/GenBank/DDBJ whole genome shotgun (WGS) entry which is preliminary data.</text>
</comment>
<dbReference type="EMBL" id="JAYMYS010000004">
    <property type="protein sequence ID" value="KAK7396521.1"/>
    <property type="molecule type" value="Genomic_DNA"/>
</dbReference>
<evidence type="ECO:0000313" key="2">
    <source>
        <dbReference type="Proteomes" id="UP001386955"/>
    </source>
</evidence>
<dbReference type="Proteomes" id="UP001386955">
    <property type="component" value="Unassembled WGS sequence"/>
</dbReference>
<evidence type="ECO:0000313" key="1">
    <source>
        <dbReference type="EMBL" id="KAK7396521.1"/>
    </source>
</evidence>
<accession>A0AAN9XLG4</accession>
<keyword evidence="2" id="KW-1185">Reference proteome</keyword>
<name>A0AAN9XLG4_PSOTE</name>
<dbReference type="AlphaFoldDB" id="A0AAN9XLG4"/>
<proteinExistence type="predicted"/>
<reference evidence="1 2" key="1">
    <citation type="submission" date="2024-01" db="EMBL/GenBank/DDBJ databases">
        <title>The genomes of 5 underutilized Papilionoideae crops provide insights into root nodulation and disease resistanc.</title>
        <authorList>
            <person name="Jiang F."/>
        </authorList>
    </citation>
    <scope>NUCLEOTIDE SEQUENCE [LARGE SCALE GENOMIC DNA]</scope>
    <source>
        <strain evidence="1">DUOXIRENSHENG_FW03</strain>
        <tissue evidence="1">Leaves</tissue>
    </source>
</reference>
<gene>
    <name evidence="1" type="ORF">VNO78_17589</name>
</gene>
<organism evidence="1 2">
    <name type="scientific">Psophocarpus tetragonolobus</name>
    <name type="common">Winged bean</name>
    <name type="synonym">Dolichos tetragonolobus</name>
    <dbReference type="NCBI Taxonomy" id="3891"/>
    <lineage>
        <taxon>Eukaryota</taxon>
        <taxon>Viridiplantae</taxon>
        <taxon>Streptophyta</taxon>
        <taxon>Embryophyta</taxon>
        <taxon>Tracheophyta</taxon>
        <taxon>Spermatophyta</taxon>
        <taxon>Magnoliopsida</taxon>
        <taxon>eudicotyledons</taxon>
        <taxon>Gunneridae</taxon>
        <taxon>Pentapetalae</taxon>
        <taxon>rosids</taxon>
        <taxon>fabids</taxon>
        <taxon>Fabales</taxon>
        <taxon>Fabaceae</taxon>
        <taxon>Papilionoideae</taxon>
        <taxon>50 kb inversion clade</taxon>
        <taxon>NPAAA clade</taxon>
        <taxon>indigoferoid/millettioid clade</taxon>
        <taxon>Phaseoleae</taxon>
        <taxon>Psophocarpus</taxon>
    </lineage>
</organism>
<sequence length="82" mass="9272">MHPPHEVRNFKTLYIRLEGRKEGETEKELRHAANFPNSGDGLFSVFFSSLEFSCFMVKESTTCNLTGIEKMGGGASSWDRII</sequence>